<dbReference type="AlphaFoldDB" id="A0A327R0V3"/>
<comment type="caution">
    <text evidence="1">The sequence shown here is derived from an EMBL/GenBank/DDBJ whole genome shotgun (WGS) entry which is preliminary data.</text>
</comment>
<evidence type="ECO:0000313" key="2">
    <source>
        <dbReference type="Proteomes" id="UP000249696"/>
    </source>
</evidence>
<dbReference type="RefSeq" id="WP_111624404.1">
    <property type="nucleotide sequence ID" value="NZ_QLLN01000005.1"/>
</dbReference>
<evidence type="ECO:0000313" key="1">
    <source>
        <dbReference type="EMBL" id="RAJ10250.1"/>
    </source>
</evidence>
<sequence>MKKIFKIIIIGFYISNLGCSSTNVPKGSNIDNSVLSLSRKMVSTEETSKVLIHHLTAFGENNLVSIMSDYTDESIVVTPNATFKGLDQIEAFYVTLFAKLPSNDTQFEMNRKVIENELAYIVWYAKSRTVEISLGSDTLVVYDGKIKLHTFAGDITTIF</sequence>
<dbReference type="OrthoDB" id="680344at2"/>
<keyword evidence="2" id="KW-1185">Reference proteome</keyword>
<dbReference type="InterPro" id="IPR032710">
    <property type="entry name" value="NTF2-like_dom_sf"/>
</dbReference>
<organism evidence="1 2">
    <name type="scientific">Arenibacter echinorum</name>
    <dbReference type="NCBI Taxonomy" id="440515"/>
    <lineage>
        <taxon>Bacteria</taxon>
        <taxon>Pseudomonadati</taxon>
        <taxon>Bacteroidota</taxon>
        <taxon>Flavobacteriia</taxon>
        <taxon>Flavobacteriales</taxon>
        <taxon>Flavobacteriaceae</taxon>
        <taxon>Arenibacter</taxon>
    </lineage>
</organism>
<dbReference type="Gene3D" id="3.10.450.50">
    <property type="match status" value="1"/>
</dbReference>
<dbReference type="SUPFAM" id="SSF54427">
    <property type="entry name" value="NTF2-like"/>
    <property type="match status" value="1"/>
</dbReference>
<reference evidence="1 2" key="1">
    <citation type="submission" date="2018-06" db="EMBL/GenBank/DDBJ databases">
        <title>Genomic Encyclopedia of Archaeal and Bacterial Type Strains, Phase II (KMG-II): from individual species to whole genera.</title>
        <authorList>
            <person name="Goeker M."/>
        </authorList>
    </citation>
    <scope>NUCLEOTIDE SEQUENCE [LARGE SCALE GENOMIC DNA]</scope>
    <source>
        <strain evidence="1 2">DSM 23522</strain>
    </source>
</reference>
<dbReference type="Proteomes" id="UP000249696">
    <property type="component" value="Unassembled WGS sequence"/>
</dbReference>
<name>A0A327R0V3_9FLAO</name>
<evidence type="ECO:0008006" key="3">
    <source>
        <dbReference type="Google" id="ProtNLM"/>
    </source>
</evidence>
<proteinExistence type="predicted"/>
<dbReference type="EMBL" id="QLLN01000005">
    <property type="protein sequence ID" value="RAJ10250.1"/>
    <property type="molecule type" value="Genomic_DNA"/>
</dbReference>
<protein>
    <recommendedName>
        <fullName evidence="3">SnoaL-like protein</fullName>
    </recommendedName>
</protein>
<accession>A0A327R0V3</accession>
<gene>
    <name evidence="1" type="ORF">LV92_02999</name>
</gene>